<sequence>MKDFFVNVLRYPRYFITFLLGIFYSIYQWVRPMVRNPVAAWALLGFGVSTLAFLSLTLRAMLGQAIGEPGSLGG</sequence>
<keyword evidence="1" id="KW-0472">Membrane</keyword>
<dbReference type="GeneID" id="72429174"/>
<dbReference type="AlphaFoldDB" id="A0A0H3K5D9"/>
<evidence type="ECO:0000256" key="1">
    <source>
        <dbReference type="SAM" id="Phobius"/>
    </source>
</evidence>
<protein>
    <recommendedName>
        <fullName evidence="4">DUF751 domain-containing protein</fullName>
    </recommendedName>
</protein>
<dbReference type="Pfam" id="PF05421">
    <property type="entry name" value="DUF751"/>
    <property type="match status" value="1"/>
</dbReference>
<organism evidence="2 3">
    <name type="scientific">Synechococcus sp. (strain ATCC 27144 / PCC 6301 / SAUG 1402/1)</name>
    <name type="common">Anacystis nidulans</name>
    <dbReference type="NCBI Taxonomy" id="269084"/>
    <lineage>
        <taxon>Bacteria</taxon>
        <taxon>Bacillati</taxon>
        <taxon>Cyanobacteriota</taxon>
        <taxon>Cyanophyceae</taxon>
        <taxon>Synechococcales</taxon>
        <taxon>Synechococcaceae</taxon>
        <taxon>Synechococcus</taxon>
    </lineage>
</organism>
<evidence type="ECO:0000313" key="2">
    <source>
        <dbReference type="EMBL" id="BAD79347.1"/>
    </source>
</evidence>
<keyword evidence="1" id="KW-0812">Transmembrane</keyword>
<accession>A0A0H3K5D9</accession>
<dbReference type="eggNOG" id="ENOG50330BX">
    <property type="taxonomic scope" value="Bacteria"/>
</dbReference>
<name>A0A0H3K5D9_SYNP6</name>
<keyword evidence="1" id="KW-1133">Transmembrane helix</keyword>
<gene>
    <name evidence="2" type="primary">ycf33</name>
    <name evidence="2" type="ordered locus">syc1157_d</name>
</gene>
<dbReference type="Proteomes" id="UP000001175">
    <property type="component" value="Chromosome"/>
</dbReference>
<dbReference type="InterPro" id="IPR008470">
    <property type="entry name" value="Uncharacterised_Ycf33"/>
</dbReference>
<dbReference type="EMBL" id="AP008231">
    <property type="protein sequence ID" value="BAD79347.1"/>
    <property type="molecule type" value="Genomic_DNA"/>
</dbReference>
<dbReference type="KEGG" id="syc:syc1157_d"/>
<proteinExistence type="predicted"/>
<reference evidence="2 3" key="1">
    <citation type="journal article" date="2007" name="Photosyn. Res.">
        <title>Complete nucleotide sequence of the freshwater unicellular cyanobacterium Synechococcus elongatus PCC 6301 chromosome: gene content and organization.</title>
        <authorList>
            <person name="Sugita C."/>
            <person name="Ogata K."/>
            <person name="Shikata M."/>
            <person name="Jikuya H."/>
            <person name="Takano J."/>
            <person name="Furumichi M."/>
            <person name="Kanehisa M."/>
            <person name="Omata T."/>
            <person name="Sugiura M."/>
            <person name="Sugita M."/>
        </authorList>
    </citation>
    <scope>NUCLEOTIDE SEQUENCE [LARGE SCALE GENOMIC DNA]</scope>
    <source>
        <strain evidence="3">ATCC 27144 / PCC 6301 / SAUG 1402/1</strain>
    </source>
</reference>
<dbReference type="RefSeq" id="WP_011243469.1">
    <property type="nucleotide sequence ID" value="NC_006576.1"/>
</dbReference>
<feature type="transmembrane region" description="Helical" evidence="1">
    <location>
        <begin position="12"/>
        <end position="30"/>
    </location>
</feature>
<evidence type="ECO:0008006" key="4">
    <source>
        <dbReference type="Google" id="ProtNLM"/>
    </source>
</evidence>
<feature type="transmembrane region" description="Helical" evidence="1">
    <location>
        <begin position="42"/>
        <end position="62"/>
    </location>
</feature>
<evidence type="ECO:0000313" key="3">
    <source>
        <dbReference type="Proteomes" id="UP000001175"/>
    </source>
</evidence>